<dbReference type="InterPro" id="IPR009097">
    <property type="entry name" value="Cyclic_Pdiesterase"/>
</dbReference>
<proteinExistence type="predicted"/>
<comment type="caution">
    <text evidence="1">The sequence shown here is derived from an EMBL/GenBank/DDBJ whole genome shotgun (WGS) entry which is preliminary data.</text>
</comment>
<evidence type="ECO:0000313" key="2">
    <source>
        <dbReference type="Proteomes" id="UP001565927"/>
    </source>
</evidence>
<dbReference type="Gene3D" id="3.90.1140.10">
    <property type="entry name" value="Cyclic phosphodiesterase"/>
    <property type="match status" value="1"/>
</dbReference>
<dbReference type="Pfam" id="PF13563">
    <property type="entry name" value="2_5_RNA_ligase2"/>
    <property type="match status" value="1"/>
</dbReference>
<dbReference type="GO" id="GO:0016874">
    <property type="term" value="F:ligase activity"/>
    <property type="evidence" value="ECO:0007669"/>
    <property type="project" value="UniProtKB-KW"/>
</dbReference>
<name>A0ABV4H2E5_9ACTN</name>
<sequence length="167" mass="17805">MNPFIVAAEVEESTQDAFDRLRRTHFPPERNRLAAHLTLFHALPGDALGDVLDAVRRACARPAPTAEVTGVRSLGRGAALVVASPGLKAARAAVAGDFTGRLTRQDAHGFSPHVTVQNFVDPAVARATVAALSAELTPWEFTVTGLAVHRYAGGPWDRVEGFSFGPR</sequence>
<protein>
    <submittedName>
        <fullName evidence="1">2'-5' RNA ligase family protein</fullName>
    </submittedName>
</protein>
<dbReference type="SUPFAM" id="SSF55144">
    <property type="entry name" value="LigT-like"/>
    <property type="match status" value="1"/>
</dbReference>
<reference evidence="1 2" key="1">
    <citation type="submission" date="2024-07" db="EMBL/GenBank/DDBJ databases">
        <authorList>
            <person name="Thanompreechachai J."/>
            <person name="Duangmal K."/>
        </authorList>
    </citation>
    <scope>NUCLEOTIDE SEQUENCE [LARGE SCALE GENOMIC DNA]</scope>
    <source>
        <strain evidence="1 2">LSe6-4</strain>
    </source>
</reference>
<keyword evidence="2" id="KW-1185">Reference proteome</keyword>
<organism evidence="1 2">
    <name type="scientific">Kineococcus halophytocola</name>
    <dbReference type="NCBI Taxonomy" id="3234027"/>
    <lineage>
        <taxon>Bacteria</taxon>
        <taxon>Bacillati</taxon>
        <taxon>Actinomycetota</taxon>
        <taxon>Actinomycetes</taxon>
        <taxon>Kineosporiales</taxon>
        <taxon>Kineosporiaceae</taxon>
        <taxon>Kineococcus</taxon>
    </lineage>
</organism>
<dbReference type="RefSeq" id="WP_370441975.1">
    <property type="nucleotide sequence ID" value="NZ_JBGFTU010000014.1"/>
</dbReference>
<keyword evidence="1" id="KW-0436">Ligase</keyword>
<evidence type="ECO:0000313" key="1">
    <source>
        <dbReference type="EMBL" id="MEZ0165751.1"/>
    </source>
</evidence>
<gene>
    <name evidence="1" type="ORF">AB2L27_13400</name>
</gene>
<dbReference type="EMBL" id="JBGFTU010000014">
    <property type="protein sequence ID" value="MEZ0165751.1"/>
    <property type="molecule type" value="Genomic_DNA"/>
</dbReference>
<accession>A0ABV4H2E5</accession>
<dbReference type="Proteomes" id="UP001565927">
    <property type="component" value="Unassembled WGS sequence"/>
</dbReference>